<dbReference type="Proteomes" id="UP000198651">
    <property type="component" value="Chromosome I"/>
</dbReference>
<dbReference type="PANTHER" id="PTHR36918">
    <property type="match status" value="1"/>
</dbReference>
<accession>A0A0S4M4B0</accession>
<keyword evidence="3 6" id="KW-0653">Protein transport</keyword>
<organism evidence="7 8">
    <name type="scientific">Candidatus Ichthyocystis hellenicum</name>
    <dbReference type="NCBI Taxonomy" id="1561003"/>
    <lineage>
        <taxon>Bacteria</taxon>
        <taxon>Pseudomonadati</taxon>
        <taxon>Pseudomonadota</taxon>
        <taxon>Betaproteobacteria</taxon>
        <taxon>Burkholderiales</taxon>
        <taxon>Candidatus Ichthyocystis</taxon>
    </lineage>
</organism>
<keyword evidence="8" id="KW-1185">Reference proteome</keyword>
<dbReference type="AlphaFoldDB" id="A0A0S4M4B0"/>
<dbReference type="InterPro" id="IPR035958">
    <property type="entry name" value="SecB-like_sf"/>
</dbReference>
<dbReference type="PANTHER" id="PTHR36918:SF1">
    <property type="entry name" value="PROTEIN-EXPORT PROTEIN SECB"/>
    <property type="match status" value="1"/>
</dbReference>
<dbReference type="EMBL" id="LN906597">
    <property type="protein sequence ID" value="CUT17142.1"/>
    <property type="molecule type" value="Genomic_DNA"/>
</dbReference>
<comment type="subcellular location">
    <subcellularLocation>
        <location evidence="6">Cytoplasm</location>
    </subcellularLocation>
</comment>
<evidence type="ECO:0000256" key="5">
    <source>
        <dbReference type="ARBA" id="ARBA00023186"/>
    </source>
</evidence>
<evidence type="ECO:0000256" key="4">
    <source>
        <dbReference type="ARBA" id="ARBA00023010"/>
    </source>
</evidence>
<dbReference type="HAMAP" id="MF_00821">
    <property type="entry name" value="SecB"/>
    <property type="match status" value="1"/>
</dbReference>
<evidence type="ECO:0000256" key="3">
    <source>
        <dbReference type="ARBA" id="ARBA00022927"/>
    </source>
</evidence>
<dbReference type="PRINTS" id="PR01594">
    <property type="entry name" value="SECBCHAPRONE"/>
</dbReference>
<dbReference type="NCBIfam" id="NF004394">
    <property type="entry name" value="PRK05751.1-5"/>
    <property type="match status" value="1"/>
</dbReference>
<keyword evidence="4 6" id="KW-0811">Translocation</keyword>
<dbReference type="GO" id="GO:0006457">
    <property type="term" value="P:protein folding"/>
    <property type="evidence" value="ECO:0007669"/>
    <property type="project" value="UniProtKB-UniRule"/>
</dbReference>
<protein>
    <recommendedName>
        <fullName evidence="6">Protein-export protein SecB</fullName>
    </recommendedName>
</protein>
<name>A0A0S4M4B0_9BURK</name>
<keyword evidence="2 6" id="KW-0813">Transport</keyword>
<dbReference type="InterPro" id="IPR003708">
    <property type="entry name" value="SecB"/>
</dbReference>
<keyword evidence="6" id="KW-0963">Cytoplasm</keyword>
<comment type="function">
    <text evidence="6">One of the proteins required for the normal export of preproteins out of the cell cytoplasm. It is a molecular chaperone that binds to a subset of precursor proteins, maintaining them in a translocation-competent state. It also specifically binds to its receptor SecA.</text>
</comment>
<dbReference type="NCBIfam" id="TIGR00809">
    <property type="entry name" value="secB"/>
    <property type="match status" value="1"/>
</dbReference>
<evidence type="ECO:0000256" key="1">
    <source>
        <dbReference type="ARBA" id="ARBA00009990"/>
    </source>
</evidence>
<dbReference type="PATRIC" id="fig|1561003.3.peg.292"/>
<dbReference type="OrthoDB" id="9795145at2"/>
<evidence type="ECO:0000256" key="6">
    <source>
        <dbReference type="HAMAP-Rule" id="MF_00821"/>
    </source>
</evidence>
<comment type="subunit">
    <text evidence="6">Homotetramer, a dimer of dimers. One homotetramer interacts with 1 SecA dimer.</text>
</comment>
<dbReference type="Gene3D" id="3.10.420.10">
    <property type="entry name" value="SecB-like"/>
    <property type="match status" value="1"/>
</dbReference>
<evidence type="ECO:0000256" key="2">
    <source>
        <dbReference type="ARBA" id="ARBA00022448"/>
    </source>
</evidence>
<comment type="similarity">
    <text evidence="1 6">Belongs to the SecB family.</text>
</comment>
<dbReference type="GO" id="GO:0051082">
    <property type="term" value="F:unfolded protein binding"/>
    <property type="evidence" value="ECO:0007669"/>
    <property type="project" value="InterPro"/>
</dbReference>
<dbReference type="STRING" id="1561003.Ark11_0285"/>
<dbReference type="GO" id="GO:0005737">
    <property type="term" value="C:cytoplasm"/>
    <property type="evidence" value="ECO:0007669"/>
    <property type="project" value="UniProtKB-SubCell"/>
</dbReference>
<sequence>MDNSSQGQEKQAVFSIEKIYIKDSSLEVPLSPSIFLERQSPQVELELDCNHKNIENSIFEVTVSVSVKASAAEKVLFIIEVTQAGIFQLKNIPGNYIDAILGVDCPNIVFPYLRESVTDLSTKAGFPPVYMSPVNFQALFEQRKSANNKQFEAV</sequence>
<dbReference type="GO" id="GO:0015031">
    <property type="term" value="P:protein transport"/>
    <property type="evidence" value="ECO:0007669"/>
    <property type="project" value="UniProtKB-UniRule"/>
</dbReference>
<gene>
    <name evidence="6 7" type="primary">secB</name>
    <name evidence="7" type="ORF">Ark11_0285</name>
</gene>
<dbReference type="RefSeq" id="WP_092342801.1">
    <property type="nucleotide sequence ID" value="NZ_FLSL01000089.1"/>
</dbReference>
<dbReference type="Pfam" id="PF02556">
    <property type="entry name" value="SecB"/>
    <property type="match status" value="1"/>
</dbReference>
<reference evidence="8" key="1">
    <citation type="submission" date="2015-11" db="EMBL/GenBank/DDBJ databases">
        <authorList>
            <person name="Seth-Smith H.M.B."/>
        </authorList>
    </citation>
    <scope>NUCLEOTIDE SEQUENCE [LARGE SCALE GENOMIC DNA]</scope>
    <source>
        <strain evidence="8">2013Ark11</strain>
    </source>
</reference>
<evidence type="ECO:0000313" key="8">
    <source>
        <dbReference type="Proteomes" id="UP000198651"/>
    </source>
</evidence>
<proteinExistence type="inferred from homology"/>
<dbReference type="GO" id="GO:0051262">
    <property type="term" value="P:protein tetramerization"/>
    <property type="evidence" value="ECO:0007669"/>
    <property type="project" value="InterPro"/>
</dbReference>
<dbReference type="SUPFAM" id="SSF54611">
    <property type="entry name" value="SecB-like"/>
    <property type="match status" value="1"/>
</dbReference>
<evidence type="ECO:0000313" key="7">
    <source>
        <dbReference type="EMBL" id="CUT17142.1"/>
    </source>
</evidence>
<keyword evidence="5 6" id="KW-0143">Chaperone</keyword>